<feature type="domain" description="Ubiquitin-like" evidence="4">
    <location>
        <begin position="45"/>
        <end position="119"/>
    </location>
</feature>
<sequence length="523" mass="56272">MGWPISSGDETPETTLSSSSCEDDDVGDMKWELSNESDCGDENAVTISVHPTTGGEFTIQVTITDSVDTLKKVVSHRLKVPKERISLLYRDRLLREGTLNDNLVVEGAKIILLPSVEAGLLTMRPEQSIMQALESLNESQVSDFLSGKAPLNLTMRLGDYMMIIQLQLSPNSGSSTTSGSNLIQRKSSPEARQAGAKPKARLVNEELPLELGEVCKPNQECCDCVKDACVSSGKEPESSGANSSDANEGTGETNGLADASWNLTQTLHQFLTEVFRTATSGRCCVPQQRKKSGASGCPKVQKNGSPDSCKPSSVRCPVPAQATRAFQDEASSSAASEPKNLESGKRDECHKPSSSTSSASDPVVNHQAVIDKLRHHGFGVYSGTFAGTLNPSLQDTQGKPWPGIATIIHILNDLLCANPQLSSFCDHSKRKSGDHEDRAAPTPAKRVKLDPSVSKESTEGRFPGPEQMAIENAITRSKVEALRQSLSARKSRKALRKGGLFPHCKDHSVTDTDPFLTGENVKS</sequence>
<keyword evidence="6" id="KW-1185">Reference proteome</keyword>
<feature type="compositionally biased region" description="Low complexity" evidence="3">
    <location>
        <begin position="171"/>
        <end position="181"/>
    </location>
</feature>
<protein>
    <recommendedName>
        <fullName evidence="4">Ubiquitin-like domain-containing protein</fullName>
    </recommendedName>
</protein>
<dbReference type="AlphaFoldDB" id="A0A7R9BJ10"/>
<feature type="region of interest" description="Disordered" evidence="3">
    <location>
        <begin position="1"/>
        <end position="37"/>
    </location>
</feature>
<evidence type="ECO:0000259" key="4">
    <source>
        <dbReference type="PROSITE" id="PS50053"/>
    </source>
</evidence>
<dbReference type="InterPro" id="IPR000626">
    <property type="entry name" value="Ubiquitin-like_dom"/>
</dbReference>
<dbReference type="SMART" id="SM00213">
    <property type="entry name" value="UBQ"/>
    <property type="match status" value="1"/>
</dbReference>
<dbReference type="SUPFAM" id="SSF54236">
    <property type="entry name" value="Ubiquitin-like"/>
    <property type="match status" value="1"/>
</dbReference>
<keyword evidence="2" id="KW-0539">Nucleus</keyword>
<evidence type="ECO:0000313" key="5">
    <source>
        <dbReference type="EMBL" id="CAD7274680.1"/>
    </source>
</evidence>
<organism evidence="5">
    <name type="scientific">Notodromas monacha</name>
    <dbReference type="NCBI Taxonomy" id="399045"/>
    <lineage>
        <taxon>Eukaryota</taxon>
        <taxon>Metazoa</taxon>
        <taxon>Ecdysozoa</taxon>
        <taxon>Arthropoda</taxon>
        <taxon>Crustacea</taxon>
        <taxon>Oligostraca</taxon>
        <taxon>Ostracoda</taxon>
        <taxon>Podocopa</taxon>
        <taxon>Podocopida</taxon>
        <taxon>Cypridocopina</taxon>
        <taxon>Cypridoidea</taxon>
        <taxon>Cyprididae</taxon>
        <taxon>Notodromas</taxon>
    </lineage>
</organism>
<dbReference type="InterPro" id="IPR039336">
    <property type="entry name" value="Midnolin"/>
</dbReference>
<proteinExistence type="predicted"/>
<feature type="region of interest" description="Disordered" evidence="3">
    <location>
        <begin position="170"/>
        <end position="199"/>
    </location>
</feature>
<comment type="subcellular location">
    <subcellularLocation>
        <location evidence="1">Nucleus</location>
    </subcellularLocation>
</comment>
<dbReference type="EMBL" id="CAJPEX010000278">
    <property type="protein sequence ID" value="CAG0914832.1"/>
    <property type="molecule type" value="Genomic_DNA"/>
</dbReference>
<dbReference type="OrthoDB" id="1916003at2759"/>
<dbReference type="PANTHER" id="PTHR23010:SF1">
    <property type="entry name" value="MIDNOLIN"/>
    <property type="match status" value="1"/>
</dbReference>
<feature type="region of interest" description="Disordered" evidence="3">
    <location>
        <begin position="233"/>
        <end position="256"/>
    </location>
</feature>
<dbReference type="Pfam" id="PF00240">
    <property type="entry name" value="ubiquitin"/>
    <property type="match status" value="1"/>
</dbReference>
<feature type="compositionally biased region" description="Polar residues" evidence="3">
    <location>
        <begin position="239"/>
        <end position="253"/>
    </location>
</feature>
<dbReference type="EMBL" id="OA882315">
    <property type="protein sequence ID" value="CAD7274680.1"/>
    <property type="molecule type" value="Genomic_DNA"/>
</dbReference>
<reference evidence="5" key="1">
    <citation type="submission" date="2020-11" db="EMBL/GenBank/DDBJ databases">
        <authorList>
            <person name="Tran Van P."/>
        </authorList>
    </citation>
    <scope>NUCLEOTIDE SEQUENCE</scope>
</reference>
<dbReference type="Proteomes" id="UP000678499">
    <property type="component" value="Unassembled WGS sequence"/>
</dbReference>
<dbReference type="InterPro" id="IPR029071">
    <property type="entry name" value="Ubiquitin-like_domsf"/>
</dbReference>
<accession>A0A7R9BJ10</accession>
<dbReference type="PROSITE" id="PS50053">
    <property type="entry name" value="UBIQUITIN_2"/>
    <property type="match status" value="1"/>
</dbReference>
<evidence type="ECO:0000256" key="1">
    <source>
        <dbReference type="ARBA" id="ARBA00004123"/>
    </source>
</evidence>
<gene>
    <name evidence="5" type="ORF">NMOB1V02_LOCUS2503</name>
</gene>
<dbReference type="PANTHER" id="PTHR23010">
    <property type="entry name" value="MIDNOLIN"/>
    <property type="match status" value="1"/>
</dbReference>
<evidence type="ECO:0000256" key="3">
    <source>
        <dbReference type="SAM" id="MobiDB-lite"/>
    </source>
</evidence>
<feature type="region of interest" description="Disordered" evidence="3">
    <location>
        <begin position="426"/>
        <end position="523"/>
    </location>
</feature>
<feature type="region of interest" description="Disordered" evidence="3">
    <location>
        <begin position="287"/>
        <end position="363"/>
    </location>
</feature>
<name>A0A7R9BJ10_9CRUS</name>
<dbReference type="Gene3D" id="3.10.20.90">
    <property type="entry name" value="Phosphatidylinositol 3-kinase Catalytic Subunit, Chain A, domain 1"/>
    <property type="match status" value="1"/>
</dbReference>
<evidence type="ECO:0000256" key="2">
    <source>
        <dbReference type="ARBA" id="ARBA00023242"/>
    </source>
</evidence>
<evidence type="ECO:0000313" key="6">
    <source>
        <dbReference type="Proteomes" id="UP000678499"/>
    </source>
</evidence>
<dbReference type="GO" id="GO:0005634">
    <property type="term" value="C:nucleus"/>
    <property type="evidence" value="ECO:0007669"/>
    <property type="project" value="UniProtKB-SubCell"/>
</dbReference>
<feature type="compositionally biased region" description="Basic and acidic residues" evidence="3">
    <location>
        <begin position="339"/>
        <end position="351"/>
    </location>
</feature>